<evidence type="ECO:0000313" key="3">
    <source>
        <dbReference type="Proteomes" id="UP000187609"/>
    </source>
</evidence>
<reference evidence="2" key="1">
    <citation type="submission" date="2016-11" db="EMBL/GenBank/DDBJ databases">
        <title>The genome of Nicotiana attenuata.</title>
        <authorList>
            <person name="Xu S."/>
            <person name="Brockmoeller T."/>
            <person name="Gaquerel E."/>
            <person name="Navarro A."/>
            <person name="Kuhl H."/>
            <person name="Gase K."/>
            <person name="Ling Z."/>
            <person name="Zhou W."/>
            <person name="Kreitzer C."/>
            <person name="Stanke M."/>
            <person name="Tang H."/>
            <person name="Lyons E."/>
            <person name="Pandey P."/>
            <person name="Pandey S.P."/>
            <person name="Timmermann B."/>
            <person name="Baldwin I.T."/>
        </authorList>
    </citation>
    <scope>NUCLEOTIDE SEQUENCE [LARGE SCALE GENOMIC DNA]</scope>
    <source>
        <strain evidence="2">UT</strain>
    </source>
</reference>
<feature type="non-terminal residue" evidence="2">
    <location>
        <position position="1"/>
    </location>
</feature>
<dbReference type="Proteomes" id="UP000187609">
    <property type="component" value="Unassembled WGS sequence"/>
</dbReference>
<dbReference type="Gramene" id="OIT22543">
    <property type="protein sequence ID" value="OIT22543"/>
    <property type="gene ID" value="A4A49_59272"/>
</dbReference>
<organism evidence="2 3">
    <name type="scientific">Nicotiana attenuata</name>
    <name type="common">Coyote tobacco</name>
    <dbReference type="NCBI Taxonomy" id="49451"/>
    <lineage>
        <taxon>Eukaryota</taxon>
        <taxon>Viridiplantae</taxon>
        <taxon>Streptophyta</taxon>
        <taxon>Embryophyta</taxon>
        <taxon>Tracheophyta</taxon>
        <taxon>Spermatophyta</taxon>
        <taxon>Magnoliopsida</taxon>
        <taxon>eudicotyledons</taxon>
        <taxon>Gunneridae</taxon>
        <taxon>Pentapetalae</taxon>
        <taxon>asterids</taxon>
        <taxon>lamiids</taxon>
        <taxon>Solanales</taxon>
        <taxon>Solanaceae</taxon>
        <taxon>Nicotianoideae</taxon>
        <taxon>Nicotianeae</taxon>
        <taxon>Nicotiana</taxon>
    </lineage>
</organism>
<proteinExistence type="predicted"/>
<protein>
    <submittedName>
        <fullName evidence="2">Uncharacterized protein</fullName>
    </submittedName>
</protein>
<comment type="caution">
    <text evidence="2">The sequence shown here is derived from an EMBL/GenBank/DDBJ whole genome shotgun (WGS) entry which is preliminary data.</text>
</comment>
<feature type="region of interest" description="Disordered" evidence="1">
    <location>
        <begin position="45"/>
        <end position="84"/>
    </location>
</feature>
<dbReference type="AlphaFoldDB" id="A0A1J6KL85"/>
<evidence type="ECO:0000313" key="2">
    <source>
        <dbReference type="EMBL" id="OIT22543.1"/>
    </source>
</evidence>
<sequence length="166" mass="18749">TTQQYTQITQSSRQATQQCTVTTQSSQQETQQQCDISYSSQQATQSSQLPTQQACDVSQQPSQKRTKYTPRRLIDSDFGTEPDPVLRPKVVSGIMTRLQVTNKQQNTGIRIINFTGDHTGSSQPTNFPYSPTRATWKGKQAMTRTQLLGVKERKIRKHQTRKGKGK</sequence>
<accession>A0A1J6KL85</accession>
<name>A0A1J6KL85_NICAT</name>
<gene>
    <name evidence="2" type="ORF">A4A49_59272</name>
</gene>
<dbReference type="EMBL" id="MJEQ01003618">
    <property type="protein sequence ID" value="OIT22543.1"/>
    <property type="molecule type" value="Genomic_DNA"/>
</dbReference>
<evidence type="ECO:0000256" key="1">
    <source>
        <dbReference type="SAM" id="MobiDB-lite"/>
    </source>
</evidence>
<feature type="compositionally biased region" description="Low complexity" evidence="1">
    <location>
        <begin position="45"/>
        <end position="54"/>
    </location>
</feature>
<keyword evidence="3" id="KW-1185">Reference proteome</keyword>